<keyword evidence="5" id="KW-1185">Reference proteome</keyword>
<name>A0A1J7IJV3_9PEZI</name>
<keyword evidence="2" id="KW-0472">Membrane</keyword>
<feature type="region of interest" description="Disordered" evidence="1">
    <location>
        <begin position="458"/>
        <end position="518"/>
    </location>
</feature>
<sequence>MPSVWSCSPCVVLLLSAVLGREATATHVGKRHKDLVHRVEKMQAQITAYPKKRDATVCPSSYDLCPATLNGGCCPPRYGCATDACYATTAGTQSACSMAGYYNCGAAVGGGCCPEGYICGADDCTAPAGVSSVMTSCPASYYLCPASFNYGCCMTGYGCATNACYVTTPSTTTYTLTATTTNAGGQTVTTTQIATTVQTPTPPTAVPMTSNPNAVAKFIPTSVEKVPATSSPSSDGGGGGGLTTAQLGGIIGGAIAILLFVVLAAFIIIRRINRVANVVETAKASSSGEQSKSTRPGRPNMAQYPRPSPSEIDGMGYDPLMMTTPGDSTAGTPQPLGVHGRNRSDSDYSQPAVTPYGHASGTPSDAARHPSMDSNPSGVGYFDIPRVHNVPGRPVMRTSVDSQGNVGQYSGPAAHQQHGRQWSDASQQSNGSSDAAPGVGSPLIPAELDIAGGFIPELASADDVSPPDGGRRWSGSSGVGSPRPSLNNNRRHSSSSAVAGGLASPAMTGNQPLDPVSESTEVMHGYYGPRHGQVGQTAAGLDIHHDITSPVAVRFQGRE</sequence>
<dbReference type="AlphaFoldDB" id="A0A1J7IJV3"/>
<feature type="chain" id="PRO_5012250224" description="Mid2 domain-containing protein" evidence="3">
    <location>
        <begin position="26"/>
        <end position="559"/>
    </location>
</feature>
<evidence type="ECO:0008006" key="6">
    <source>
        <dbReference type="Google" id="ProtNLM"/>
    </source>
</evidence>
<feature type="compositionally biased region" description="Polar residues" evidence="1">
    <location>
        <begin position="399"/>
        <end position="408"/>
    </location>
</feature>
<keyword evidence="3" id="KW-0732">Signal</keyword>
<dbReference type="OrthoDB" id="5292518at2759"/>
<evidence type="ECO:0000313" key="5">
    <source>
        <dbReference type="Proteomes" id="UP000182658"/>
    </source>
</evidence>
<feature type="signal peptide" evidence="3">
    <location>
        <begin position="1"/>
        <end position="25"/>
    </location>
</feature>
<organism evidence="4 5">
    <name type="scientific">Coniochaeta ligniaria NRRL 30616</name>
    <dbReference type="NCBI Taxonomy" id="1408157"/>
    <lineage>
        <taxon>Eukaryota</taxon>
        <taxon>Fungi</taxon>
        <taxon>Dikarya</taxon>
        <taxon>Ascomycota</taxon>
        <taxon>Pezizomycotina</taxon>
        <taxon>Sordariomycetes</taxon>
        <taxon>Sordariomycetidae</taxon>
        <taxon>Coniochaetales</taxon>
        <taxon>Coniochaetaceae</taxon>
        <taxon>Coniochaeta</taxon>
    </lineage>
</organism>
<dbReference type="EMBL" id="KV875099">
    <property type="protein sequence ID" value="OIW27669.1"/>
    <property type="molecule type" value="Genomic_DNA"/>
</dbReference>
<gene>
    <name evidence="4" type="ORF">CONLIGDRAFT_443937</name>
</gene>
<evidence type="ECO:0000256" key="3">
    <source>
        <dbReference type="SAM" id="SignalP"/>
    </source>
</evidence>
<dbReference type="Proteomes" id="UP000182658">
    <property type="component" value="Unassembled WGS sequence"/>
</dbReference>
<evidence type="ECO:0000313" key="4">
    <source>
        <dbReference type="EMBL" id="OIW27669.1"/>
    </source>
</evidence>
<accession>A0A1J7IJV3</accession>
<evidence type="ECO:0000256" key="1">
    <source>
        <dbReference type="SAM" id="MobiDB-lite"/>
    </source>
</evidence>
<keyword evidence="2" id="KW-1133">Transmembrane helix</keyword>
<proteinExistence type="predicted"/>
<feature type="transmembrane region" description="Helical" evidence="2">
    <location>
        <begin position="247"/>
        <end position="269"/>
    </location>
</feature>
<reference evidence="4 5" key="1">
    <citation type="submission" date="2016-10" db="EMBL/GenBank/DDBJ databases">
        <title>Draft genome sequence of Coniochaeta ligniaria NRRL30616, a lignocellulolytic fungus for bioabatement of inhibitors in plant biomass hydrolysates.</title>
        <authorList>
            <consortium name="DOE Joint Genome Institute"/>
            <person name="Jimenez D.J."/>
            <person name="Hector R.E."/>
            <person name="Riley R."/>
            <person name="Sun H."/>
            <person name="Grigoriev I.V."/>
            <person name="Van Elsas J.D."/>
            <person name="Nichols N.N."/>
        </authorList>
    </citation>
    <scope>NUCLEOTIDE SEQUENCE [LARGE SCALE GENOMIC DNA]</scope>
    <source>
        <strain evidence="4 5">NRRL 30616</strain>
    </source>
</reference>
<dbReference type="InParanoid" id="A0A1J7IJV3"/>
<keyword evidence="2" id="KW-0812">Transmembrane</keyword>
<feature type="compositionally biased region" description="Polar residues" evidence="1">
    <location>
        <begin position="419"/>
        <end position="433"/>
    </location>
</feature>
<feature type="region of interest" description="Disordered" evidence="1">
    <location>
        <begin position="280"/>
        <end position="444"/>
    </location>
</feature>
<feature type="compositionally biased region" description="Polar residues" evidence="1">
    <location>
        <begin position="283"/>
        <end position="294"/>
    </location>
</feature>
<feature type="compositionally biased region" description="Low complexity" evidence="1">
    <location>
        <begin position="473"/>
        <end position="506"/>
    </location>
</feature>
<protein>
    <recommendedName>
        <fullName evidence="6">Mid2 domain-containing protein</fullName>
    </recommendedName>
</protein>
<evidence type="ECO:0000256" key="2">
    <source>
        <dbReference type="SAM" id="Phobius"/>
    </source>
</evidence>
<dbReference type="STRING" id="1408157.A0A1J7IJV3"/>